<evidence type="ECO:0000256" key="1">
    <source>
        <dbReference type="SAM" id="MobiDB-lite"/>
    </source>
</evidence>
<gene>
    <name evidence="2" type="ORF">KC01_LOCUS10378</name>
</gene>
<name>A0AAV2JRP7_KNICA</name>
<evidence type="ECO:0000313" key="3">
    <source>
        <dbReference type="Proteomes" id="UP001497482"/>
    </source>
</evidence>
<dbReference type="Proteomes" id="UP001497482">
    <property type="component" value="Chromosome 14"/>
</dbReference>
<sequence>MVFFTLAWAGIYTVNTSASFLKEYFFPGERRESPSSRPQTPADSLEPALGPEAADPSSIASFSSNHHYSKYRGCRKSCLDTPSTCTHHDVFDPSERRYADALGLTYGTETTSASYLREYFFHGEKREGPSSRPQTPADSLEPDLVPEAADPSSIGSSSSNHHYSRCRGSRIPRLCPDMPSTCTDHGVLNPSERRYAAALGRKNRTKKRVN</sequence>
<reference evidence="2 3" key="1">
    <citation type="submission" date="2024-04" db="EMBL/GenBank/DDBJ databases">
        <authorList>
            <person name="Waldvogel A.-M."/>
            <person name="Schoenle A."/>
        </authorList>
    </citation>
    <scope>NUCLEOTIDE SEQUENCE [LARGE SCALE GENOMIC DNA]</scope>
</reference>
<dbReference type="EMBL" id="OZ035836">
    <property type="protein sequence ID" value="CAL1579310.1"/>
    <property type="molecule type" value="Genomic_DNA"/>
</dbReference>
<feature type="compositionally biased region" description="Basic residues" evidence="1">
    <location>
        <begin position="201"/>
        <end position="210"/>
    </location>
</feature>
<dbReference type="AlphaFoldDB" id="A0AAV2JRP7"/>
<protein>
    <submittedName>
        <fullName evidence="2">Uncharacterized protein</fullName>
    </submittedName>
</protein>
<keyword evidence="3" id="KW-1185">Reference proteome</keyword>
<organism evidence="2 3">
    <name type="scientific">Knipowitschia caucasica</name>
    <name type="common">Caucasian dwarf goby</name>
    <name type="synonym">Pomatoschistus caucasicus</name>
    <dbReference type="NCBI Taxonomy" id="637954"/>
    <lineage>
        <taxon>Eukaryota</taxon>
        <taxon>Metazoa</taxon>
        <taxon>Chordata</taxon>
        <taxon>Craniata</taxon>
        <taxon>Vertebrata</taxon>
        <taxon>Euteleostomi</taxon>
        <taxon>Actinopterygii</taxon>
        <taxon>Neopterygii</taxon>
        <taxon>Teleostei</taxon>
        <taxon>Neoteleostei</taxon>
        <taxon>Acanthomorphata</taxon>
        <taxon>Gobiaria</taxon>
        <taxon>Gobiiformes</taxon>
        <taxon>Gobioidei</taxon>
        <taxon>Gobiidae</taxon>
        <taxon>Gobiinae</taxon>
        <taxon>Knipowitschia</taxon>
    </lineage>
</organism>
<feature type="region of interest" description="Disordered" evidence="1">
    <location>
        <begin position="125"/>
        <end position="210"/>
    </location>
</feature>
<accession>A0AAV2JRP7</accession>
<evidence type="ECO:0000313" key="2">
    <source>
        <dbReference type="EMBL" id="CAL1579310.1"/>
    </source>
</evidence>
<proteinExistence type="predicted"/>
<feature type="region of interest" description="Disordered" evidence="1">
    <location>
        <begin position="30"/>
        <end position="57"/>
    </location>
</feature>